<sequence>MILQLPLHYNSTAENSATLHDISDEQWAGRTQQVDKMSNELPNIEKNLDNVKEDQDDMRLVVKDLRRRLGRIHDRRLARERELAERLEGERAKAAQERTGLANEGPIVHVSVSTTASVVTFAGGRAFEESQSKKDD</sequence>
<keyword evidence="3" id="KW-1185">Reference proteome</keyword>
<dbReference type="AlphaFoldDB" id="K0S352"/>
<feature type="coiled-coil region" evidence="1">
    <location>
        <begin position="34"/>
        <end position="104"/>
    </location>
</feature>
<keyword evidence="1" id="KW-0175">Coiled coil</keyword>
<comment type="caution">
    <text evidence="2">The sequence shown here is derived from an EMBL/GenBank/DDBJ whole genome shotgun (WGS) entry which is preliminary data.</text>
</comment>
<dbReference type="Proteomes" id="UP000266841">
    <property type="component" value="Unassembled WGS sequence"/>
</dbReference>
<name>K0S352_THAOC</name>
<protein>
    <submittedName>
        <fullName evidence="2">Uncharacterized protein</fullName>
    </submittedName>
</protein>
<accession>K0S352</accession>
<evidence type="ECO:0000313" key="2">
    <source>
        <dbReference type="EMBL" id="EJK60533.1"/>
    </source>
</evidence>
<organism evidence="2 3">
    <name type="scientific">Thalassiosira oceanica</name>
    <name type="common">Marine diatom</name>
    <dbReference type="NCBI Taxonomy" id="159749"/>
    <lineage>
        <taxon>Eukaryota</taxon>
        <taxon>Sar</taxon>
        <taxon>Stramenopiles</taxon>
        <taxon>Ochrophyta</taxon>
        <taxon>Bacillariophyta</taxon>
        <taxon>Coscinodiscophyceae</taxon>
        <taxon>Thalassiosirophycidae</taxon>
        <taxon>Thalassiosirales</taxon>
        <taxon>Thalassiosiraceae</taxon>
        <taxon>Thalassiosira</taxon>
    </lineage>
</organism>
<reference evidence="2 3" key="1">
    <citation type="journal article" date="2012" name="Genome Biol.">
        <title>Genome and low-iron response of an oceanic diatom adapted to chronic iron limitation.</title>
        <authorList>
            <person name="Lommer M."/>
            <person name="Specht M."/>
            <person name="Roy A.S."/>
            <person name="Kraemer L."/>
            <person name="Andreson R."/>
            <person name="Gutowska M.A."/>
            <person name="Wolf J."/>
            <person name="Bergner S.V."/>
            <person name="Schilhabel M.B."/>
            <person name="Klostermeier U.C."/>
            <person name="Beiko R.G."/>
            <person name="Rosenstiel P."/>
            <person name="Hippler M."/>
            <person name="Laroche J."/>
        </authorList>
    </citation>
    <scope>NUCLEOTIDE SEQUENCE [LARGE SCALE GENOMIC DNA]</scope>
    <source>
        <strain evidence="2 3">CCMP1005</strain>
    </source>
</reference>
<dbReference type="EMBL" id="AGNL01020960">
    <property type="protein sequence ID" value="EJK60533.1"/>
    <property type="molecule type" value="Genomic_DNA"/>
</dbReference>
<proteinExistence type="predicted"/>
<evidence type="ECO:0000256" key="1">
    <source>
        <dbReference type="SAM" id="Coils"/>
    </source>
</evidence>
<gene>
    <name evidence="2" type="ORF">THAOC_19096</name>
</gene>
<evidence type="ECO:0000313" key="3">
    <source>
        <dbReference type="Proteomes" id="UP000266841"/>
    </source>
</evidence>